<feature type="transmembrane region" description="Helical" evidence="11">
    <location>
        <begin position="407"/>
        <end position="425"/>
    </location>
</feature>
<evidence type="ECO:0000313" key="14">
    <source>
        <dbReference type="EMBL" id="ETV84630.1"/>
    </source>
</evidence>
<dbReference type="PANTHER" id="PTHR16254:SF14">
    <property type="entry name" value="TRANSMEMBRANE AND COILED-COIL DOMAIN-CONTAINING PROTEIN 3"/>
    <property type="match status" value="1"/>
</dbReference>
<keyword evidence="9" id="KW-0175">Coiled coil</keyword>
<evidence type="ECO:0000256" key="11">
    <source>
        <dbReference type="SAM" id="Phobius"/>
    </source>
</evidence>
<gene>
    <name evidence="14" type="ORF">H257_03780</name>
</gene>
<dbReference type="GO" id="GO:0015386">
    <property type="term" value="F:potassium:proton antiporter activity"/>
    <property type="evidence" value="ECO:0007669"/>
    <property type="project" value="InterPro"/>
</dbReference>
<organism evidence="14">
    <name type="scientific">Aphanomyces astaci</name>
    <name type="common">Crayfish plague agent</name>
    <dbReference type="NCBI Taxonomy" id="112090"/>
    <lineage>
        <taxon>Eukaryota</taxon>
        <taxon>Sar</taxon>
        <taxon>Stramenopiles</taxon>
        <taxon>Oomycota</taxon>
        <taxon>Saprolegniomycetes</taxon>
        <taxon>Saprolegniales</taxon>
        <taxon>Verrucalvaceae</taxon>
        <taxon>Aphanomyces</taxon>
    </lineage>
</organism>
<dbReference type="EMBL" id="KI913119">
    <property type="protein sequence ID" value="ETV84630.1"/>
    <property type="molecule type" value="Genomic_DNA"/>
</dbReference>
<feature type="coiled-coil region" evidence="9">
    <location>
        <begin position="154"/>
        <end position="202"/>
    </location>
</feature>
<dbReference type="AlphaFoldDB" id="W4GY37"/>
<dbReference type="InterPro" id="IPR045158">
    <property type="entry name" value="KEA4/5/6-like"/>
</dbReference>
<evidence type="ECO:0000256" key="7">
    <source>
        <dbReference type="ARBA" id="ARBA00023065"/>
    </source>
</evidence>
<dbReference type="InterPro" id="IPR006153">
    <property type="entry name" value="Cation/H_exchanger_TM"/>
</dbReference>
<dbReference type="Pfam" id="PF00999">
    <property type="entry name" value="Na_H_Exchanger"/>
    <property type="match status" value="1"/>
</dbReference>
<evidence type="ECO:0000256" key="1">
    <source>
        <dbReference type="ARBA" id="ARBA00004141"/>
    </source>
</evidence>
<dbReference type="InterPro" id="IPR038770">
    <property type="entry name" value="Na+/solute_symporter_sf"/>
</dbReference>
<sequence length="688" mass="74549">MQMLGATPGLPMPRQRRWLFLLVVLLCACNTHGEATATSSPISSSPPRKPHTTKIATTTTTQVPATTRTTSSPTTTPPLVTTKTIATPAETLLGPLALDNLAASTTTVSPTHAGLDQLEEQLHLMEELEASVVAGLNNMDSLLSSGKKPGSVLNSRLKSNLMEVRLNLHKLAANLNLTLNQLDSVEKDTEVKEKQLEEVLQKQAADENAHELEARGADAVDYESGRLKNTSNMVNLSDAQRQQFEKVKNQADPAVLHYDFGLLGQIALLFGVSAVGGILSTSINLPPTVGYLVGGAVVGPSGLGLVHHFKEVETISLFGTIFLLFAHGAEYSVHRSTDEVFKLYLVSGMVYVACTIVCVSFLAVMLGWTISLSEGIIVGVGVCFTSTAPLSEYIRTYNIRHTSFGKLVSAIIAIQDILMSFVMATPDWFAAKPKGTWVSVAVCKTFVAYAVVVLFTMGMHRYVVPSLLEFLVSMEKLHHSPLVLLGIVSVCLFMSLFTESVGLSLECGAFFAGLAFQGASNLKATLSSIRVLDNLFGSMFFACIGMILNPAFLLRNCGTVCGMMLCVCTIKVTFVTSIMWFFRIPLQKSIKAAMSLCQVGEVALIFMIKAHATQLVSRSLYLQFLAATSVFLGLAPLLHRNLNELNTFHFASVVKKKSEFDSHDDDDDDGDSALLTVLPSHKRHNVEH</sequence>
<protein>
    <recommendedName>
        <fullName evidence="13">Cation/H+ exchanger transmembrane domain-containing protein</fullName>
    </recommendedName>
</protein>
<keyword evidence="3" id="KW-0050">Antiport</keyword>
<name>W4GY37_APHAT</name>
<dbReference type="PANTHER" id="PTHR16254">
    <property type="entry name" value="POTASSIUM/PROTON ANTIPORTER-RELATED"/>
    <property type="match status" value="1"/>
</dbReference>
<dbReference type="VEuPathDB" id="FungiDB:H257_03780"/>
<feature type="transmembrane region" description="Helical" evidence="11">
    <location>
        <begin position="315"/>
        <end position="333"/>
    </location>
</feature>
<evidence type="ECO:0000256" key="10">
    <source>
        <dbReference type="SAM" id="MobiDB-lite"/>
    </source>
</evidence>
<feature type="signal peptide" evidence="12">
    <location>
        <begin position="1"/>
        <end position="33"/>
    </location>
</feature>
<feature type="compositionally biased region" description="Low complexity" evidence="10">
    <location>
        <begin position="53"/>
        <end position="79"/>
    </location>
</feature>
<dbReference type="STRING" id="112090.W4GY37"/>
<feature type="transmembrane region" description="Helical" evidence="11">
    <location>
        <begin position="534"/>
        <end position="554"/>
    </location>
</feature>
<keyword evidence="4 11" id="KW-0812">Transmembrane</keyword>
<evidence type="ECO:0000256" key="9">
    <source>
        <dbReference type="SAM" id="Coils"/>
    </source>
</evidence>
<keyword evidence="6 11" id="KW-1133">Transmembrane helix</keyword>
<evidence type="ECO:0000256" key="8">
    <source>
        <dbReference type="ARBA" id="ARBA00023136"/>
    </source>
</evidence>
<dbReference type="GO" id="GO:0016020">
    <property type="term" value="C:membrane"/>
    <property type="evidence" value="ECO:0007669"/>
    <property type="project" value="UniProtKB-SubCell"/>
</dbReference>
<keyword evidence="2" id="KW-0813">Transport</keyword>
<dbReference type="GeneID" id="20805776"/>
<feature type="transmembrane region" description="Helical" evidence="11">
    <location>
        <begin position="376"/>
        <end position="395"/>
    </location>
</feature>
<evidence type="ECO:0000256" key="2">
    <source>
        <dbReference type="ARBA" id="ARBA00022448"/>
    </source>
</evidence>
<comment type="subcellular location">
    <subcellularLocation>
        <location evidence="1">Membrane</location>
        <topology evidence="1">Multi-pass membrane protein</topology>
    </subcellularLocation>
</comment>
<feature type="transmembrane region" description="Helical" evidence="11">
    <location>
        <begin position="291"/>
        <end position="309"/>
    </location>
</feature>
<feature type="region of interest" description="Disordered" evidence="10">
    <location>
        <begin position="35"/>
        <end position="79"/>
    </location>
</feature>
<dbReference type="OrthoDB" id="1654420at2759"/>
<accession>W4GY37</accession>
<feature type="transmembrane region" description="Helical" evidence="11">
    <location>
        <begin position="477"/>
        <end position="497"/>
    </location>
</feature>
<dbReference type="Gene3D" id="1.20.1530.20">
    <property type="match status" value="1"/>
</dbReference>
<feature type="chain" id="PRO_5004841461" description="Cation/H+ exchanger transmembrane domain-containing protein" evidence="12">
    <location>
        <begin position="34"/>
        <end position="688"/>
    </location>
</feature>
<evidence type="ECO:0000256" key="5">
    <source>
        <dbReference type="ARBA" id="ARBA00022729"/>
    </source>
</evidence>
<keyword evidence="7" id="KW-0406">Ion transport</keyword>
<feature type="transmembrane region" description="Helical" evidence="11">
    <location>
        <begin position="437"/>
        <end position="456"/>
    </location>
</feature>
<feature type="transmembrane region" description="Helical" evidence="11">
    <location>
        <begin position="260"/>
        <end position="279"/>
    </location>
</feature>
<feature type="domain" description="Cation/H+ exchanger transmembrane" evidence="13">
    <location>
        <begin position="273"/>
        <end position="635"/>
    </location>
</feature>
<keyword evidence="8 11" id="KW-0472">Membrane</keyword>
<evidence type="ECO:0000256" key="3">
    <source>
        <dbReference type="ARBA" id="ARBA00022449"/>
    </source>
</evidence>
<keyword evidence="5 12" id="KW-0732">Signal</keyword>
<feature type="transmembrane region" description="Helical" evidence="11">
    <location>
        <begin position="345"/>
        <end position="370"/>
    </location>
</feature>
<dbReference type="RefSeq" id="XP_009826322.1">
    <property type="nucleotide sequence ID" value="XM_009828020.1"/>
</dbReference>
<evidence type="ECO:0000256" key="4">
    <source>
        <dbReference type="ARBA" id="ARBA00022692"/>
    </source>
</evidence>
<evidence type="ECO:0000256" key="6">
    <source>
        <dbReference type="ARBA" id="ARBA00022989"/>
    </source>
</evidence>
<evidence type="ECO:0000259" key="13">
    <source>
        <dbReference type="Pfam" id="PF00999"/>
    </source>
</evidence>
<feature type="transmembrane region" description="Helical" evidence="11">
    <location>
        <begin position="560"/>
        <end position="582"/>
    </location>
</feature>
<evidence type="ECO:0000256" key="12">
    <source>
        <dbReference type="SAM" id="SignalP"/>
    </source>
</evidence>
<reference evidence="14" key="1">
    <citation type="submission" date="2013-12" db="EMBL/GenBank/DDBJ databases">
        <title>The Genome Sequence of Aphanomyces astaci APO3.</title>
        <authorList>
            <consortium name="The Broad Institute Genomics Platform"/>
            <person name="Russ C."/>
            <person name="Tyler B."/>
            <person name="van West P."/>
            <person name="Dieguez-Uribeondo J."/>
            <person name="Young S.K."/>
            <person name="Zeng Q."/>
            <person name="Gargeya S."/>
            <person name="Fitzgerald M."/>
            <person name="Abouelleil A."/>
            <person name="Alvarado L."/>
            <person name="Chapman S.B."/>
            <person name="Gainer-Dewar J."/>
            <person name="Goldberg J."/>
            <person name="Griggs A."/>
            <person name="Gujja S."/>
            <person name="Hansen M."/>
            <person name="Howarth C."/>
            <person name="Imamovic A."/>
            <person name="Ireland A."/>
            <person name="Larimer J."/>
            <person name="McCowan C."/>
            <person name="Murphy C."/>
            <person name="Pearson M."/>
            <person name="Poon T.W."/>
            <person name="Priest M."/>
            <person name="Roberts A."/>
            <person name="Saif S."/>
            <person name="Shea T."/>
            <person name="Sykes S."/>
            <person name="Wortman J."/>
            <person name="Nusbaum C."/>
            <person name="Birren B."/>
        </authorList>
    </citation>
    <scope>NUCLEOTIDE SEQUENCE [LARGE SCALE GENOMIC DNA]</scope>
    <source>
        <strain evidence="14">APO3</strain>
    </source>
</reference>
<proteinExistence type="predicted"/>